<evidence type="ECO:0000256" key="2">
    <source>
        <dbReference type="ARBA" id="ARBA00022475"/>
    </source>
</evidence>
<comment type="subunit">
    <text evidence="7">Alpha-beta TR is a heterodimer composed of an alpha and beta chain; disulfide-linked. The alpha-beta TR is associated with the transmembrane signaling CD3 coreceptor proteins to form the TR-CD3 (TcR or TCR). The assembly of alpha-beta TR heterodimers with CD3 occurs in the endoplasmic reticulum where a single alpha-beta TR heterodimer associates with one CD3D-CD3E heterodimer, one CD3G-CD3E heterodimer and one CD247 homodimer forming a stable octameric structure. CD3D-CD3E and CD3G-CD3E heterodimers preferentially associate with TR alpha and TR beta chains, respectively. The association of the CD247 homodimer is the last step of TcR assembly in the endoplasmic reticulum and is required for transport to the cell surface.</text>
</comment>
<evidence type="ECO:0000256" key="8">
    <source>
        <dbReference type="ARBA" id="ARBA00043266"/>
    </source>
</evidence>
<evidence type="ECO:0000256" key="3">
    <source>
        <dbReference type="ARBA" id="ARBA00022729"/>
    </source>
</evidence>
<proteinExistence type="predicted"/>
<evidence type="ECO:0000313" key="10">
    <source>
        <dbReference type="Proteomes" id="UP001652622"/>
    </source>
</evidence>
<reference evidence="11" key="1">
    <citation type="submission" date="2025-08" db="UniProtKB">
        <authorList>
            <consortium name="RefSeq"/>
        </authorList>
    </citation>
    <scope>IDENTIFICATION</scope>
    <source>
        <tissue evidence="11">Blood</tissue>
    </source>
</reference>
<protein>
    <submittedName>
        <fullName evidence="11">Uncharacterized protein LOC117658784</fullName>
    </submittedName>
</protein>
<keyword evidence="8" id="KW-1064">Adaptive immunity</keyword>
<evidence type="ECO:0000256" key="7">
    <source>
        <dbReference type="ARBA" id="ARBA00038651"/>
    </source>
</evidence>
<dbReference type="PROSITE" id="PS50835">
    <property type="entry name" value="IG_LIKE"/>
    <property type="match status" value="1"/>
</dbReference>
<evidence type="ECO:0000256" key="1">
    <source>
        <dbReference type="ARBA" id="ARBA00004236"/>
    </source>
</evidence>
<keyword evidence="6" id="KW-0325">Glycoprotein</keyword>
<dbReference type="InterPro" id="IPR036179">
    <property type="entry name" value="Ig-like_dom_sf"/>
</dbReference>
<gene>
    <name evidence="11" type="primary">LOC117658784</name>
</gene>
<dbReference type="RefSeq" id="XP_060540987.1">
    <property type="nucleotide sequence ID" value="XM_060685004.1"/>
</dbReference>
<keyword evidence="8" id="KW-0391">Immunity</keyword>
<organism evidence="10 11">
    <name type="scientific">Pantherophis guttatus</name>
    <name type="common">Corn snake</name>
    <name type="synonym">Elaphe guttata</name>
    <dbReference type="NCBI Taxonomy" id="94885"/>
    <lineage>
        <taxon>Eukaryota</taxon>
        <taxon>Metazoa</taxon>
        <taxon>Chordata</taxon>
        <taxon>Craniata</taxon>
        <taxon>Vertebrata</taxon>
        <taxon>Euteleostomi</taxon>
        <taxon>Lepidosauria</taxon>
        <taxon>Squamata</taxon>
        <taxon>Bifurcata</taxon>
        <taxon>Unidentata</taxon>
        <taxon>Episquamata</taxon>
        <taxon>Toxicofera</taxon>
        <taxon>Serpentes</taxon>
        <taxon>Colubroidea</taxon>
        <taxon>Colubridae</taxon>
        <taxon>Colubrinae</taxon>
        <taxon>Pantherophis</taxon>
    </lineage>
</organism>
<dbReference type="PANTHER" id="PTHR19339">
    <property type="entry name" value="T CELL RECEPTOR ALPHA VARIABLE 39"/>
    <property type="match status" value="1"/>
</dbReference>
<evidence type="ECO:0000313" key="11">
    <source>
        <dbReference type="RefSeq" id="XP_060540987.1"/>
    </source>
</evidence>
<sequence>MLEPILKELISSTTVVLPLEDKRRRMRDLGSSIVALLLAISTASNEEQNTSLKENKRKENKNPVASWKNQLWDNHNLDRQGISIDKDLLIFQLTCVLSIWIPLYNICKLPQRCFFRRQLDFLVFSFEDVSLLIQEDSSALIGVQCQDQLIQKPVEVIKEGEDSTIACQFSSSNVHFMHWYRQNPGEGPAFLLTVSLMGFEKHGHFNASFEKEKESQFNITKVKMKDAVVYFCGAQDPQQH</sequence>
<dbReference type="Pfam" id="PF07686">
    <property type="entry name" value="V-set"/>
    <property type="match status" value="1"/>
</dbReference>
<evidence type="ECO:0000256" key="4">
    <source>
        <dbReference type="ARBA" id="ARBA00023136"/>
    </source>
</evidence>
<keyword evidence="4" id="KW-0472">Membrane</keyword>
<keyword evidence="10" id="KW-1185">Reference proteome</keyword>
<accession>A0ABM3YY22</accession>
<dbReference type="SUPFAM" id="SSF48726">
    <property type="entry name" value="Immunoglobulin"/>
    <property type="match status" value="1"/>
</dbReference>
<keyword evidence="3" id="KW-0732">Signal</keyword>
<dbReference type="Gene3D" id="2.60.40.10">
    <property type="entry name" value="Immunoglobulins"/>
    <property type="match status" value="1"/>
</dbReference>
<dbReference type="InterPro" id="IPR051896">
    <property type="entry name" value="TCR_alpha_variable"/>
</dbReference>
<evidence type="ECO:0000256" key="5">
    <source>
        <dbReference type="ARBA" id="ARBA00023157"/>
    </source>
</evidence>
<dbReference type="Proteomes" id="UP001652622">
    <property type="component" value="Unplaced"/>
</dbReference>
<feature type="domain" description="Ig-like" evidence="9">
    <location>
        <begin position="157"/>
        <end position="240"/>
    </location>
</feature>
<comment type="subcellular location">
    <subcellularLocation>
        <location evidence="1">Cell membrane</location>
    </subcellularLocation>
</comment>
<dbReference type="PANTHER" id="PTHR19339:SF5">
    <property type="entry name" value="IG-LIKE DOMAIN-CONTAINING PROTEIN"/>
    <property type="match status" value="1"/>
</dbReference>
<dbReference type="InterPro" id="IPR013106">
    <property type="entry name" value="Ig_V-set"/>
</dbReference>
<keyword evidence="8" id="KW-1279">T cell receptor</keyword>
<dbReference type="InterPro" id="IPR013783">
    <property type="entry name" value="Ig-like_fold"/>
</dbReference>
<evidence type="ECO:0000259" key="9">
    <source>
        <dbReference type="PROSITE" id="PS50835"/>
    </source>
</evidence>
<evidence type="ECO:0000256" key="6">
    <source>
        <dbReference type="ARBA" id="ARBA00023180"/>
    </source>
</evidence>
<keyword evidence="5" id="KW-1015">Disulfide bond</keyword>
<dbReference type="GeneID" id="117658784"/>
<keyword evidence="2" id="KW-1003">Cell membrane</keyword>
<name>A0ABM3YY22_PANGU</name>
<dbReference type="InterPro" id="IPR007110">
    <property type="entry name" value="Ig-like_dom"/>
</dbReference>